<dbReference type="GO" id="GO:0000160">
    <property type="term" value="P:phosphorelay signal transduction system"/>
    <property type="evidence" value="ECO:0007669"/>
    <property type="project" value="InterPro"/>
</dbReference>
<keyword evidence="4" id="KW-0418">Kinase</keyword>
<gene>
    <name evidence="4" type="ORF">C6P64_09005</name>
</gene>
<evidence type="ECO:0000256" key="1">
    <source>
        <dbReference type="ARBA" id="ARBA00022553"/>
    </source>
</evidence>
<dbReference type="GO" id="GO:0016301">
    <property type="term" value="F:kinase activity"/>
    <property type="evidence" value="ECO:0007669"/>
    <property type="project" value="UniProtKB-KW"/>
</dbReference>
<dbReference type="SUPFAM" id="SSF52172">
    <property type="entry name" value="CheY-like"/>
    <property type="match status" value="1"/>
</dbReference>
<protein>
    <submittedName>
        <fullName evidence="4">Two-component system sensor histidine kinase/response regulator</fullName>
    </submittedName>
</protein>
<name>A0A2S9K5R5_9BURK</name>
<dbReference type="Proteomes" id="UP000238589">
    <property type="component" value="Unassembled WGS sequence"/>
</dbReference>
<dbReference type="EMBL" id="PVLQ01000027">
    <property type="protein sequence ID" value="PRD65735.1"/>
    <property type="molecule type" value="Genomic_DNA"/>
</dbReference>
<dbReference type="PROSITE" id="PS50110">
    <property type="entry name" value="RESPONSE_REGULATORY"/>
    <property type="match status" value="1"/>
</dbReference>
<evidence type="ECO:0000256" key="2">
    <source>
        <dbReference type="PROSITE-ProRule" id="PRU00169"/>
    </source>
</evidence>
<dbReference type="PANTHER" id="PTHR44591">
    <property type="entry name" value="STRESS RESPONSE REGULATOR PROTEIN 1"/>
    <property type="match status" value="1"/>
</dbReference>
<proteinExistence type="predicted"/>
<dbReference type="Gene3D" id="3.40.50.2300">
    <property type="match status" value="1"/>
</dbReference>
<keyword evidence="1 2" id="KW-0597">Phosphoprotein</keyword>
<evidence type="ECO:0000313" key="5">
    <source>
        <dbReference type="Proteomes" id="UP000238589"/>
    </source>
</evidence>
<feature type="domain" description="Response regulatory" evidence="3">
    <location>
        <begin position="4"/>
        <end position="121"/>
    </location>
</feature>
<dbReference type="OrthoDB" id="9801101at2"/>
<dbReference type="InterPro" id="IPR050595">
    <property type="entry name" value="Bact_response_regulator"/>
</dbReference>
<dbReference type="AlphaFoldDB" id="A0A2S9K5R5"/>
<keyword evidence="4" id="KW-0808">Transferase</keyword>
<feature type="modified residue" description="4-aspartylphosphate" evidence="2">
    <location>
        <position position="54"/>
    </location>
</feature>
<keyword evidence="5" id="KW-1185">Reference proteome</keyword>
<reference evidence="4 5" key="1">
    <citation type="submission" date="2018-03" db="EMBL/GenBank/DDBJ databases">
        <title>Comparative genomics illustrates the genes involved in a hyperalkaliphilic mechanisms of Serpentinomonas isolated from highly-alkaline calcium-rich serpentinized springs.</title>
        <authorList>
            <person name="Suzuki S."/>
            <person name="Ishii S."/>
            <person name="Walworth N."/>
            <person name="Bird L."/>
            <person name="Kuenen J.G."/>
            <person name="Nealson K.H."/>
        </authorList>
    </citation>
    <scope>NUCLEOTIDE SEQUENCE [LARGE SCALE GENOMIC DNA]</scope>
    <source>
        <strain evidence="4 5">P1</strain>
    </source>
</reference>
<dbReference type="InterPro" id="IPR011006">
    <property type="entry name" value="CheY-like_superfamily"/>
</dbReference>
<dbReference type="InterPro" id="IPR001789">
    <property type="entry name" value="Sig_transdc_resp-reg_receiver"/>
</dbReference>
<dbReference type="PANTHER" id="PTHR44591:SF25">
    <property type="entry name" value="CHEMOTAXIS TWO-COMPONENT RESPONSE REGULATOR"/>
    <property type="match status" value="1"/>
</dbReference>
<comment type="caution">
    <text evidence="4">The sequence shown here is derived from an EMBL/GenBank/DDBJ whole genome shotgun (WGS) entry which is preliminary data.</text>
</comment>
<organism evidence="4 5">
    <name type="scientific">Malikia granosa</name>
    <dbReference type="NCBI Taxonomy" id="263067"/>
    <lineage>
        <taxon>Bacteria</taxon>
        <taxon>Pseudomonadati</taxon>
        <taxon>Pseudomonadota</taxon>
        <taxon>Betaproteobacteria</taxon>
        <taxon>Burkholderiales</taxon>
        <taxon>Comamonadaceae</taxon>
        <taxon>Malikia</taxon>
    </lineage>
</organism>
<evidence type="ECO:0000259" key="3">
    <source>
        <dbReference type="PROSITE" id="PS50110"/>
    </source>
</evidence>
<accession>A0A2S9K5R5</accession>
<evidence type="ECO:0000313" key="4">
    <source>
        <dbReference type="EMBL" id="PRD65735.1"/>
    </source>
</evidence>
<sequence>MSKLILIVDDSPTVILSLKSNLTLNGYQVEAAADGAAALSRLQGGLRPALIITDFNMPKMNGGELVRAVKAIPSLKFTPILMLTTESDPKKRDEARKMGITGWMVKPVSGPDLLKVIAQVLPAGR</sequence>
<dbReference type="SMART" id="SM00448">
    <property type="entry name" value="REC"/>
    <property type="match status" value="1"/>
</dbReference>
<dbReference type="Pfam" id="PF00072">
    <property type="entry name" value="Response_reg"/>
    <property type="match status" value="1"/>
</dbReference>